<accession>A0A6N2U1J3</accession>
<name>A0A6N2U1J3_CLOIN</name>
<dbReference type="PANTHER" id="PTHR36108:SF13">
    <property type="entry name" value="COLOSSIN-B-RELATED"/>
    <property type="match status" value="1"/>
</dbReference>
<dbReference type="SUPFAM" id="SSF49478">
    <property type="entry name" value="Cna protein B-type domain"/>
    <property type="match status" value="4"/>
</dbReference>
<evidence type="ECO:0000256" key="5">
    <source>
        <dbReference type="SAM" id="SignalP"/>
    </source>
</evidence>
<gene>
    <name evidence="7" type="primary">tee6_2</name>
    <name evidence="7" type="ORF">CILFYP12_01543</name>
</gene>
<dbReference type="AlphaFoldDB" id="A0A6N2U1J3"/>
<feature type="domain" description="SpaA-like prealbumin fold" evidence="6">
    <location>
        <begin position="445"/>
        <end position="546"/>
    </location>
</feature>
<evidence type="ECO:0000256" key="3">
    <source>
        <dbReference type="ARBA" id="ARBA00022729"/>
    </source>
</evidence>
<dbReference type="InterPro" id="IPR041033">
    <property type="entry name" value="SpaA_PFL_dom_1"/>
</dbReference>
<evidence type="ECO:0000259" key="6">
    <source>
        <dbReference type="Pfam" id="PF17802"/>
    </source>
</evidence>
<feature type="domain" description="SpaA-like prealbumin fold" evidence="6">
    <location>
        <begin position="353"/>
        <end position="440"/>
    </location>
</feature>
<evidence type="ECO:0000256" key="2">
    <source>
        <dbReference type="ARBA" id="ARBA00022525"/>
    </source>
</evidence>
<keyword evidence="2" id="KW-0964">Secreted</keyword>
<protein>
    <submittedName>
        <fullName evidence="7">Trypsin-resistant surface T6 protein</fullName>
    </submittedName>
</protein>
<reference evidence="7" key="1">
    <citation type="submission" date="2019-11" db="EMBL/GenBank/DDBJ databases">
        <authorList>
            <person name="Feng L."/>
        </authorList>
    </citation>
    <scope>NUCLEOTIDE SEQUENCE</scope>
    <source>
        <strain evidence="7">CinnocuumLFYP12</strain>
    </source>
</reference>
<dbReference type="Pfam" id="PF17802">
    <property type="entry name" value="SpaA"/>
    <property type="match status" value="5"/>
</dbReference>
<feature type="region of interest" description="Disordered" evidence="4">
    <location>
        <begin position="438"/>
        <end position="462"/>
    </location>
</feature>
<dbReference type="InterPro" id="IPR013783">
    <property type="entry name" value="Ig-like_fold"/>
</dbReference>
<evidence type="ECO:0000256" key="4">
    <source>
        <dbReference type="SAM" id="MobiDB-lite"/>
    </source>
</evidence>
<dbReference type="RefSeq" id="WP_021420983.1">
    <property type="nucleotide sequence ID" value="NZ_CACRTE010000020.1"/>
</dbReference>
<feature type="domain" description="SpaA-like prealbumin fold" evidence="6">
    <location>
        <begin position="559"/>
        <end position="634"/>
    </location>
</feature>
<comment type="similarity">
    <text evidence="1">Belongs to the serine-aspartate repeat-containing protein (SDr) family.</text>
</comment>
<organism evidence="7">
    <name type="scientific">Clostridium innocuum</name>
    <dbReference type="NCBI Taxonomy" id="1522"/>
    <lineage>
        <taxon>Bacteria</taxon>
        <taxon>Bacillati</taxon>
        <taxon>Bacillota</taxon>
        <taxon>Clostridia</taxon>
        <taxon>Eubacteriales</taxon>
        <taxon>Clostridiaceae</taxon>
        <taxon>Clostridium</taxon>
    </lineage>
</organism>
<dbReference type="EMBL" id="CACRTE010000020">
    <property type="protein sequence ID" value="VYT10652.1"/>
    <property type="molecule type" value="Genomic_DNA"/>
</dbReference>
<dbReference type="Gene3D" id="2.60.40.10">
    <property type="entry name" value="Immunoglobulins"/>
    <property type="match status" value="5"/>
</dbReference>
<proteinExistence type="inferred from homology"/>
<feature type="domain" description="SpaA-like prealbumin fold" evidence="6">
    <location>
        <begin position="263"/>
        <end position="349"/>
    </location>
</feature>
<evidence type="ECO:0000256" key="1">
    <source>
        <dbReference type="ARBA" id="ARBA00007257"/>
    </source>
</evidence>
<dbReference type="PANTHER" id="PTHR36108">
    <property type="entry name" value="COLOSSIN-B-RELATED"/>
    <property type="match status" value="1"/>
</dbReference>
<feature type="signal peptide" evidence="5">
    <location>
        <begin position="1"/>
        <end position="23"/>
    </location>
</feature>
<feature type="chain" id="PRO_5039502479" evidence="5">
    <location>
        <begin position="24"/>
        <end position="833"/>
    </location>
</feature>
<keyword evidence="3 5" id="KW-0732">Signal</keyword>
<sequence>MRKKLKSIVMIFASILLCGSNMLSTITIKANVTKLEDTGYWHSGQAHNPDNPAYTAWFDHQKIEKIHVEQGVGVCSEPWEVINGWSGYSTSSIQEDRIAKIWYYAYVNTNQSKWNYAVAQLMVWEYLGYKPTDHNVPNYENRKAEVNEMIKNMTKRPSFNGKTVTLNAGDSTTLTDTNNVLQDFKGKESIPKGLSIKRTGNKLTITASASASKNSTYRLNKIKPEMVGQSLVHRKAGGQDIIYPLVLDPLAFSLNIQVNKYGALKITKQDEDGNLVPNTSFKVSKNADMSSPIGTYQTGSDGTVTVNDLAPATYYVQESAVPNHLILDKTIHKVSVSADKTASFTARNEWKKGRVQIRKVDTDSRKQVAGATYAIFNQQGQELQRLVTKASGYSMSGYLRVGQYYVQEVIAPKGYTLNKTKYPVTISKNNQTITVTGTDKRQSGTLKLSKADSKTNKKPQGDATLQGAVYELRAKENILDPADQSVKYKKGALVTTLTTDKNGNATKTGLYLGKYTLKETKASPGYRLDPKSYDVTISPAAQTTSVITVSKNVLEDIIKLRIHKVQEEPKLNIPNTIFTFTKPNGTISEVKTDKNGSIQFVGLRPGVYTLKEKAVMDGYDINRTEVRFEVLSGGGVKVLTDLTNTGITFQKTDAFDGIMTVRDKVSPFTLKITKLNDHKQLLDGAEFTLYSDKACTKVVAKRTSYNGVLSFAGLKDRTKYYLKETKAPDGYRIPLDPDTKQPHVYEIETVSSPVNDLFELWVDGKKYTPKDTVTTGAIRIEGTKKARVVHMEIVNMVGIKLPETGSDLMFPMFIIGMGLMFLGRKSLRGGVRE</sequence>
<evidence type="ECO:0000313" key="7">
    <source>
        <dbReference type="EMBL" id="VYT10652.1"/>
    </source>
</evidence>
<feature type="domain" description="SpaA-like prealbumin fold" evidence="6">
    <location>
        <begin position="669"/>
        <end position="733"/>
    </location>
</feature>